<accession>A0AAV4RKR2</accession>
<evidence type="ECO:0000256" key="1">
    <source>
        <dbReference type="SAM" id="MobiDB-lite"/>
    </source>
</evidence>
<evidence type="ECO:0000313" key="2">
    <source>
        <dbReference type="EMBL" id="GIY20613.1"/>
    </source>
</evidence>
<keyword evidence="3" id="KW-1185">Reference proteome</keyword>
<organism evidence="2 3">
    <name type="scientific">Caerostris darwini</name>
    <dbReference type="NCBI Taxonomy" id="1538125"/>
    <lineage>
        <taxon>Eukaryota</taxon>
        <taxon>Metazoa</taxon>
        <taxon>Ecdysozoa</taxon>
        <taxon>Arthropoda</taxon>
        <taxon>Chelicerata</taxon>
        <taxon>Arachnida</taxon>
        <taxon>Araneae</taxon>
        <taxon>Araneomorphae</taxon>
        <taxon>Entelegynae</taxon>
        <taxon>Araneoidea</taxon>
        <taxon>Araneidae</taxon>
        <taxon>Caerostris</taxon>
    </lineage>
</organism>
<reference evidence="2 3" key="1">
    <citation type="submission" date="2021-06" db="EMBL/GenBank/DDBJ databases">
        <title>Caerostris darwini draft genome.</title>
        <authorList>
            <person name="Kono N."/>
            <person name="Arakawa K."/>
        </authorList>
    </citation>
    <scope>NUCLEOTIDE SEQUENCE [LARGE SCALE GENOMIC DNA]</scope>
</reference>
<gene>
    <name evidence="2" type="ORF">CDAR_555001</name>
</gene>
<protein>
    <submittedName>
        <fullName evidence="2">Uncharacterized protein</fullName>
    </submittedName>
</protein>
<dbReference type="EMBL" id="BPLQ01006193">
    <property type="protein sequence ID" value="GIY20613.1"/>
    <property type="molecule type" value="Genomic_DNA"/>
</dbReference>
<name>A0AAV4RKR2_9ARAC</name>
<sequence length="684" mass="79639">MEKELRTTDNESRDGLLTNKEKSISNSIQNVAINHTLGPENYLQDEIKTEFFNNYLENTKNIVNEKNVNHIKTLNEYEGIYNPIEHKNQTVEMEKELRTTDNESRDGLLTNKEKSISNSIQNVAINHTLGPENYLQDEIKTEFFNNYLENTKNIVNEKNVNHIKTLNEYEGIYNPIEHKNQTVEMEKELRTTDNESRDGLLTNKEKSISNSIQNVAINHTLGPENYLQDEIKTEFFNNYLENTKNIVNEKNVNHIKTLNEYEGIYNPIEHKNQTVEMEKELRTTDNESRDGLLTNKEKSISNSIQNVAINHTLGPENYFQDEIKTEFFNNYLENTKNIVNEKNVNYIKTLNEYEGIYNPIEHKNQTSEMKKELRTTDNESGRDGLLTNKEKNISNSIKNLAKDGNESFVEINDKAFEEQLIQKGNKHDENDFINENQAEYRTDRNEAQRYGLLTNKEESISNSIKNLTKNGNKSMVENINVKTFNKQLIQKGSRHDENNLMNGNQTEYRTNRTEANIKSDQEEKLQNTTNTQKLSLNSKNLKNDLENNYAVEERIEDIKREAYVTEKKLFEVSTLRETSTLEHKGDKLDELIFPSRYDYIKELTVTEVPMDSLLTINRQKYSPLRRDNEITLKTISDKSHLQNDTLESHKETTAAEDGNLNALQQKSSNIEFEKIICRILNPLS</sequence>
<dbReference type="Proteomes" id="UP001054837">
    <property type="component" value="Unassembled WGS sequence"/>
</dbReference>
<evidence type="ECO:0000313" key="3">
    <source>
        <dbReference type="Proteomes" id="UP001054837"/>
    </source>
</evidence>
<proteinExistence type="predicted"/>
<comment type="caution">
    <text evidence="2">The sequence shown here is derived from an EMBL/GenBank/DDBJ whole genome shotgun (WGS) entry which is preliminary data.</text>
</comment>
<dbReference type="AlphaFoldDB" id="A0AAV4RKR2"/>
<feature type="region of interest" description="Disordered" evidence="1">
    <location>
        <begin position="1"/>
        <end position="21"/>
    </location>
</feature>